<feature type="region of interest" description="Disordered" evidence="1">
    <location>
        <begin position="146"/>
        <end position="173"/>
    </location>
</feature>
<evidence type="ECO:0000313" key="3">
    <source>
        <dbReference type="EMBL" id="AYG78414.1"/>
    </source>
</evidence>
<dbReference type="InterPro" id="IPR000182">
    <property type="entry name" value="GNAT_dom"/>
</dbReference>
<evidence type="ECO:0000313" key="4">
    <source>
        <dbReference type="Proteomes" id="UP000271554"/>
    </source>
</evidence>
<keyword evidence="3" id="KW-0012">Acyltransferase</keyword>
<protein>
    <submittedName>
        <fullName evidence="3">Aminoglycoside N(6')-acetyltransferase type 1</fullName>
        <ecNumber evidence="3">2.3.1.82</ecNumber>
    </submittedName>
</protein>
<dbReference type="EC" id="2.3.1.82" evidence="3"/>
<accession>A0A387H4V6</accession>
<evidence type="ECO:0000256" key="1">
    <source>
        <dbReference type="SAM" id="MobiDB-lite"/>
    </source>
</evidence>
<dbReference type="OrthoDB" id="9814648at2"/>
<evidence type="ECO:0000259" key="2">
    <source>
        <dbReference type="PROSITE" id="PS51186"/>
    </source>
</evidence>
<dbReference type="GO" id="GO:0047663">
    <property type="term" value="F:aminoglycoside 6'-N-acetyltransferase activity"/>
    <property type="evidence" value="ECO:0007669"/>
    <property type="project" value="UniProtKB-EC"/>
</dbReference>
<proteinExistence type="predicted"/>
<dbReference type="SUPFAM" id="SSF55729">
    <property type="entry name" value="Acyl-CoA N-acyltransferases (Nat)"/>
    <property type="match status" value="1"/>
</dbReference>
<dbReference type="GO" id="GO:1990189">
    <property type="term" value="F:protein N-terminal-serine acetyltransferase activity"/>
    <property type="evidence" value="ECO:0007669"/>
    <property type="project" value="TreeGrafter"/>
</dbReference>
<name>A0A387H4V6_9ACTN</name>
<keyword evidence="4" id="KW-1185">Reference proteome</keyword>
<sequence length="277" mass="29382">MASHVALDGALTRLVPTTENDLDLLASWFADSDFVEHWGGVPLSRQEVAEKYVGRRRPQVESFLVLAQGTAVGYAQYWHSDATEGGIDLVLTSGARGRGLGPDAAHALVTHLCSERGWRRVTVDPASTNLRAVHAWEKAGFQRLAQEGPTSSWSGARQDDPAYATTQSGPEPVPVHKANESYPHVQVEDGGPCSGQAGVVLVKTVRKTGLNTATSATHLVTQAAGGARSGQVTSVITKRTGMSDQLTNPSTVTYLALRAVSIQVEDGGEVSRSVNSD</sequence>
<dbReference type="EMBL" id="CP032698">
    <property type="protein sequence ID" value="AYG78414.1"/>
    <property type="molecule type" value="Genomic_DNA"/>
</dbReference>
<keyword evidence="3" id="KW-0808">Transferase</keyword>
<dbReference type="PANTHER" id="PTHR43441:SF6">
    <property type="entry name" value="N-ACETYLTRANSFERASE DOMAIN-CONTAINING PROTEIN"/>
    <property type="match status" value="1"/>
</dbReference>
<organism evidence="3 4">
    <name type="scientific">Streptomyces hundungensis</name>
    <dbReference type="NCBI Taxonomy" id="1077946"/>
    <lineage>
        <taxon>Bacteria</taxon>
        <taxon>Bacillati</taxon>
        <taxon>Actinomycetota</taxon>
        <taxon>Actinomycetes</taxon>
        <taxon>Kitasatosporales</taxon>
        <taxon>Streptomycetaceae</taxon>
        <taxon>Streptomyces</taxon>
    </lineage>
</organism>
<feature type="domain" description="N-acetyltransferase" evidence="2">
    <location>
        <begin position="12"/>
        <end position="160"/>
    </location>
</feature>
<dbReference type="GO" id="GO:0008999">
    <property type="term" value="F:protein-N-terminal-alanine acetyltransferase activity"/>
    <property type="evidence" value="ECO:0007669"/>
    <property type="project" value="TreeGrafter"/>
</dbReference>
<dbReference type="Gene3D" id="3.40.630.30">
    <property type="match status" value="1"/>
</dbReference>
<dbReference type="Pfam" id="PF13302">
    <property type="entry name" value="Acetyltransf_3"/>
    <property type="match status" value="1"/>
</dbReference>
<dbReference type="InterPro" id="IPR016181">
    <property type="entry name" value="Acyl_CoA_acyltransferase"/>
</dbReference>
<dbReference type="KEGG" id="shun:DWB77_00521"/>
<reference evidence="3 4" key="1">
    <citation type="submission" date="2018-10" db="EMBL/GenBank/DDBJ databases">
        <title>Relationship between Morphology and Antimicrobial Activity in Streptomyces.</title>
        <authorList>
            <person name="Kang H.J."/>
            <person name="Kim S.B."/>
        </authorList>
    </citation>
    <scope>NUCLEOTIDE SEQUENCE [LARGE SCALE GENOMIC DNA]</scope>
    <source>
        <strain evidence="3 4">BH38</strain>
    </source>
</reference>
<dbReference type="GO" id="GO:0005737">
    <property type="term" value="C:cytoplasm"/>
    <property type="evidence" value="ECO:0007669"/>
    <property type="project" value="TreeGrafter"/>
</dbReference>
<gene>
    <name evidence="3" type="primary">aacA4_1</name>
    <name evidence="3" type="ORF">DWB77_00521</name>
</gene>
<dbReference type="AlphaFoldDB" id="A0A387H4V6"/>
<dbReference type="Proteomes" id="UP000271554">
    <property type="component" value="Chromosome"/>
</dbReference>
<dbReference type="PROSITE" id="PS51186">
    <property type="entry name" value="GNAT"/>
    <property type="match status" value="1"/>
</dbReference>
<dbReference type="PANTHER" id="PTHR43441">
    <property type="entry name" value="RIBOSOMAL-PROTEIN-SERINE ACETYLTRANSFERASE"/>
    <property type="match status" value="1"/>
</dbReference>
<dbReference type="InterPro" id="IPR051908">
    <property type="entry name" value="Ribosomal_N-acetyltransferase"/>
</dbReference>